<evidence type="ECO:0000313" key="2">
    <source>
        <dbReference type="Proteomes" id="UP000265520"/>
    </source>
</evidence>
<dbReference type="EMBL" id="LXQA010787248">
    <property type="protein sequence ID" value="MCI70992.1"/>
    <property type="molecule type" value="Genomic_DNA"/>
</dbReference>
<organism evidence="1 2">
    <name type="scientific">Trifolium medium</name>
    <dbReference type="NCBI Taxonomy" id="97028"/>
    <lineage>
        <taxon>Eukaryota</taxon>
        <taxon>Viridiplantae</taxon>
        <taxon>Streptophyta</taxon>
        <taxon>Embryophyta</taxon>
        <taxon>Tracheophyta</taxon>
        <taxon>Spermatophyta</taxon>
        <taxon>Magnoliopsida</taxon>
        <taxon>eudicotyledons</taxon>
        <taxon>Gunneridae</taxon>
        <taxon>Pentapetalae</taxon>
        <taxon>rosids</taxon>
        <taxon>fabids</taxon>
        <taxon>Fabales</taxon>
        <taxon>Fabaceae</taxon>
        <taxon>Papilionoideae</taxon>
        <taxon>50 kb inversion clade</taxon>
        <taxon>NPAAA clade</taxon>
        <taxon>Hologalegina</taxon>
        <taxon>IRL clade</taxon>
        <taxon>Trifolieae</taxon>
        <taxon>Trifolium</taxon>
    </lineage>
</organism>
<accession>A0A392UC61</accession>
<dbReference type="AlphaFoldDB" id="A0A392UC61"/>
<dbReference type="Proteomes" id="UP000265520">
    <property type="component" value="Unassembled WGS sequence"/>
</dbReference>
<sequence>MRRNFSYGCEEMSWEWKNGVNGEKRKKFKLP</sequence>
<name>A0A392UC61_9FABA</name>
<comment type="caution">
    <text evidence="1">The sequence shown here is derived from an EMBL/GenBank/DDBJ whole genome shotgun (WGS) entry which is preliminary data.</text>
</comment>
<reference evidence="1 2" key="1">
    <citation type="journal article" date="2018" name="Front. Plant Sci.">
        <title>Red Clover (Trifolium pratense) and Zigzag Clover (T. medium) - A Picture of Genomic Similarities and Differences.</title>
        <authorList>
            <person name="Dluhosova J."/>
            <person name="Istvanek J."/>
            <person name="Nedelnik J."/>
            <person name="Repkova J."/>
        </authorList>
    </citation>
    <scope>NUCLEOTIDE SEQUENCE [LARGE SCALE GENOMIC DNA]</scope>
    <source>
        <strain evidence="2">cv. 10/8</strain>
        <tissue evidence="1">Leaf</tissue>
    </source>
</reference>
<feature type="non-terminal residue" evidence="1">
    <location>
        <position position="31"/>
    </location>
</feature>
<keyword evidence="2" id="KW-1185">Reference proteome</keyword>
<protein>
    <submittedName>
        <fullName evidence="1">Uncharacterized protein</fullName>
    </submittedName>
</protein>
<evidence type="ECO:0000313" key="1">
    <source>
        <dbReference type="EMBL" id="MCI70992.1"/>
    </source>
</evidence>
<proteinExistence type="predicted"/>